<dbReference type="GO" id="GO:0030968">
    <property type="term" value="P:endoplasmic reticulum unfolded protein response"/>
    <property type="evidence" value="ECO:0007669"/>
    <property type="project" value="TreeGrafter"/>
</dbReference>
<dbReference type="GO" id="GO:0005783">
    <property type="term" value="C:endoplasmic reticulum"/>
    <property type="evidence" value="ECO:0007669"/>
    <property type="project" value="TreeGrafter"/>
</dbReference>
<keyword evidence="3" id="KW-1185">Reference proteome</keyword>
<gene>
    <name evidence="2" type="ORF">B0T11DRAFT_66203</name>
</gene>
<feature type="region of interest" description="Disordered" evidence="1">
    <location>
        <begin position="305"/>
        <end position="330"/>
    </location>
</feature>
<evidence type="ECO:0000313" key="2">
    <source>
        <dbReference type="EMBL" id="KAH7368635.1"/>
    </source>
</evidence>
<dbReference type="Pfam" id="PF08618">
    <property type="entry name" value="Opi1"/>
    <property type="match status" value="2"/>
</dbReference>
<dbReference type="GO" id="GO:0003714">
    <property type="term" value="F:transcription corepressor activity"/>
    <property type="evidence" value="ECO:0007669"/>
    <property type="project" value="InterPro"/>
</dbReference>
<dbReference type="OrthoDB" id="2441642at2759"/>
<dbReference type="GO" id="GO:0008654">
    <property type="term" value="P:phospholipid biosynthetic process"/>
    <property type="evidence" value="ECO:0007669"/>
    <property type="project" value="TreeGrafter"/>
</dbReference>
<dbReference type="GO" id="GO:0005634">
    <property type="term" value="C:nucleus"/>
    <property type="evidence" value="ECO:0007669"/>
    <property type="project" value="TreeGrafter"/>
</dbReference>
<dbReference type="Proteomes" id="UP000813385">
    <property type="component" value="Unassembled WGS sequence"/>
</dbReference>
<feature type="compositionally biased region" description="Pro residues" evidence="1">
    <location>
        <begin position="37"/>
        <end position="54"/>
    </location>
</feature>
<name>A0A8K0TNU5_9PEZI</name>
<feature type="region of interest" description="Disordered" evidence="1">
    <location>
        <begin position="374"/>
        <end position="407"/>
    </location>
</feature>
<dbReference type="AlphaFoldDB" id="A0A8K0TNU5"/>
<feature type="compositionally biased region" description="Polar residues" evidence="1">
    <location>
        <begin position="140"/>
        <end position="169"/>
    </location>
</feature>
<evidence type="ECO:0000256" key="1">
    <source>
        <dbReference type="SAM" id="MobiDB-lite"/>
    </source>
</evidence>
<feature type="compositionally biased region" description="Low complexity" evidence="1">
    <location>
        <begin position="113"/>
        <end position="127"/>
    </location>
</feature>
<feature type="compositionally biased region" description="Polar residues" evidence="1">
    <location>
        <begin position="225"/>
        <end position="234"/>
    </location>
</feature>
<protein>
    <submittedName>
        <fullName evidence="2">Transcription factor Opi1-domain-containing protein</fullName>
    </submittedName>
</protein>
<dbReference type="PANTHER" id="PTHR38406:SF1">
    <property type="entry name" value="TRANSCRIPTIONAL REPRESSOR OPI1"/>
    <property type="match status" value="1"/>
</dbReference>
<reference evidence="2" key="1">
    <citation type="journal article" date="2021" name="Nat. Commun.">
        <title>Genetic determinants of endophytism in the Arabidopsis root mycobiome.</title>
        <authorList>
            <person name="Mesny F."/>
            <person name="Miyauchi S."/>
            <person name="Thiergart T."/>
            <person name="Pickel B."/>
            <person name="Atanasova L."/>
            <person name="Karlsson M."/>
            <person name="Huettel B."/>
            <person name="Barry K.W."/>
            <person name="Haridas S."/>
            <person name="Chen C."/>
            <person name="Bauer D."/>
            <person name="Andreopoulos W."/>
            <person name="Pangilinan J."/>
            <person name="LaButti K."/>
            <person name="Riley R."/>
            <person name="Lipzen A."/>
            <person name="Clum A."/>
            <person name="Drula E."/>
            <person name="Henrissat B."/>
            <person name="Kohler A."/>
            <person name="Grigoriev I.V."/>
            <person name="Martin F.M."/>
            <person name="Hacquard S."/>
        </authorList>
    </citation>
    <scope>NUCLEOTIDE SEQUENCE</scope>
    <source>
        <strain evidence="2">MPI-CAGE-AT-0016</strain>
    </source>
</reference>
<feature type="region of interest" description="Disordered" evidence="1">
    <location>
        <begin position="1"/>
        <end position="234"/>
    </location>
</feature>
<feature type="compositionally biased region" description="Polar residues" evidence="1">
    <location>
        <begin position="89"/>
        <end position="101"/>
    </location>
</feature>
<dbReference type="PANTHER" id="PTHR38406">
    <property type="entry name" value="TRANSCRIPTIONAL REPRESSOR OPI1"/>
    <property type="match status" value="1"/>
</dbReference>
<comment type="caution">
    <text evidence="2">The sequence shown here is derived from an EMBL/GenBank/DDBJ whole genome shotgun (WGS) entry which is preliminary data.</text>
</comment>
<feature type="region of interest" description="Disordered" evidence="1">
    <location>
        <begin position="463"/>
        <end position="494"/>
    </location>
</feature>
<feature type="compositionally biased region" description="Basic and acidic residues" evidence="1">
    <location>
        <begin position="381"/>
        <end position="397"/>
    </location>
</feature>
<dbReference type="EMBL" id="JAGPXD010000002">
    <property type="protein sequence ID" value="KAH7368635.1"/>
    <property type="molecule type" value="Genomic_DNA"/>
</dbReference>
<feature type="compositionally biased region" description="Basic and acidic residues" evidence="1">
    <location>
        <begin position="191"/>
        <end position="205"/>
    </location>
</feature>
<dbReference type="InterPro" id="IPR013927">
    <property type="entry name" value="TF_Opi1_Ccg-8"/>
</dbReference>
<proteinExistence type="predicted"/>
<feature type="compositionally biased region" description="Basic and acidic residues" evidence="1">
    <location>
        <begin position="472"/>
        <end position="494"/>
    </location>
</feature>
<dbReference type="GO" id="GO:0006357">
    <property type="term" value="P:regulation of transcription by RNA polymerase II"/>
    <property type="evidence" value="ECO:0007669"/>
    <property type="project" value="TreeGrafter"/>
</dbReference>
<evidence type="ECO:0000313" key="3">
    <source>
        <dbReference type="Proteomes" id="UP000813385"/>
    </source>
</evidence>
<accession>A0A8K0TNU5</accession>
<sequence>MEGNHMLPPPGEHQPDGMASSTSTKRNIGDQSHDVSLPPPPTYAPPPPPPPPSYHPQRIHHDVPLRSKFPSQSDSELPPILPPAAHNDPATNKLPSLSSLTGPPISRPPIPTSLPALQHSESSSSLSKPKPAVTHWPSMNPFTTYYTPSHLQSAQPLSPADVNSGNSDLGSIASPDRGYESRGPSVSLDDPEVRLAAEALGDLKADFGNSPTSRSTPGAAGSPAGSITNPQTPQQEPLFSLLTTSHPRLATTIENATSAYNTSKNFSPRIKSGVEYVEGYLQPIANTVGSVSRVTGVEGGVRWFLGGNGRRPSDSDGADSGSHKRRRVAKGSDEMIGILVDPISGTAAAPAADGDPTRDSFIFRHDRRLSRASTIDTLPAYDDHRSPAYSESDKPGGDRPGSAASARQSRLMLTTSGLAVSMSNESLRSLKYCLRWLRKANDHIGGVVTNLKTTLDQYDQAGASNQEDGAESAERGGDEMDVDSRAVTRQPSEQDQRVLAAKITALRGDILKSLQGAIETVSKYAGGALPDNARILVHNHLTTLPQRFRYATMVEQQARTGTPRPAEEVTRENANRVLVLAKEGLDMITQVSGVIDGTIICAEEWCDKLGRKRNSDVLLPETRQQADVKSG</sequence>
<organism evidence="2 3">
    <name type="scientific">Plectosphaerella cucumerina</name>
    <dbReference type="NCBI Taxonomy" id="40658"/>
    <lineage>
        <taxon>Eukaryota</taxon>
        <taxon>Fungi</taxon>
        <taxon>Dikarya</taxon>
        <taxon>Ascomycota</taxon>
        <taxon>Pezizomycotina</taxon>
        <taxon>Sordariomycetes</taxon>
        <taxon>Hypocreomycetidae</taxon>
        <taxon>Glomerellales</taxon>
        <taxon>Plectosphaerellaceae</taxon>
        <taxon>Plectosphaerella</taxon>
    </lineage>
</organism>